<evidence type="ECO:0000313" key="1">
    <source>
        <dbReference type="EMBL" id="CAG8480430.1"/>
    </source>
</evidence>
<keyword evidence="2" id="KW-1185">Reference proteome</keyword>
<dbReference type="Proteomes" id="UP000789920">
    <property type="component" value="Unassembled WGS sequence"/>
</dbReference>
<protein>
    <submittedName>
        <fullName evidence="1">35871_t:CDS:1</fullName>
    </submittedName>
</protein>
<dbReference type="EMBL" id="CAJVQC010000785">
    <property type="protein sequence ID" value="CAG8480430.1"/>
    <property type="molecule type" value="Genomic_DNA"/>
</dbReference>
<comment type="caution">
    <text evidence="1">The sequence shown here is derived from an EMBL/GenBank/DDBJ whole genome shotgun (WGS) entry which is preliminary data.</text>
</comment>
<proteinExistence type="predicted"/>
<reference evidence="1" key="1">
    <citation type="submission" date="2021-06" db="EMBL/GenBank/DDBJ databases">
        <authorList>
            <person name="Kallberg Y."/>
            <person name="Tangrot J."/>
            <person name="Rosling A."/>
        </authorList>
    </citation>
    <scope>NUCLEOTIDE SEQUENCE</scope>
    <source>
        <strain evidence="1">MA461A</strain>
    </source>
</reference>
<organism evidence="1 2">
    <name type="scientific">Racocetra persica</name>
    <dbReference type="NCBI Taxonomy" id="160502"/>
    <lineage>
        <taxon>Eukaryota</taxon>
        <taxon>Fungi</taxon>
        <taxon>Fungi incertae sedis</taxon>
        <taxon>Mucoromycota</taxon>
        <taxon>Glomeromycotina</taxon>
        <taxon>Glomeromycetes</taxon>
        <taxon>Diversisporales</taxon>
        <taxon>Gigasporaceae</taxon>
        <taxon>Racocetra</taxon>
    </lineage>
</organism>
<evidence type="ECO:0000313" key="2">
    <source>
        <dbReference type="Proteomes" id="UP000789920"/>
    </source>
</evidence>
<accession>A0ACA9KLI0</accession>
<name>A0ACA9KLI0_9GLOM</name>
<sequence length="77" mass="8779">METILKNRFLKEYDFSYFINKQKIGEGAFGIVFKSEWSIGDLVALKRLKTNANSKYEEAFINESIPSLKLPVATSSI</sequence>
<gene>
    <name evidence="1" type="ORF">RPERSI_LOCUS958</name>
</gene>